<feature type="region of interest" description="Disordered" evidence="1">
    <location>
        <begin position="101"/>
        <end position="151"/>
    </location>
</feature>
<evidence type="ECO:0000313" key="2">
    <source>
        <dbReference type="EMBL" id="KAG7369001.1"/>
    </source>
</evidence>
<dbReference type="Pfam" id="PF02622">
    <property type="entry name" value="DUF179"/>
    <property type="match status" value="1"/>
</dbReference>
<sequence length="498" mass="56302">MRSDPFLISVVLASSISSSRIVVSSFSSKSFVPTRILAKSRSVHTLRRTTPLFSLEYPSFDGEDEDDDENDDEDEYIDTDTLGDWRNFRRSLTLVMEEDEINVDGDSDTTTSLSSKTQVSIKDGDAEQLSKPMRKSQKKSVSVKSVSKDNEEVLKSQNKNLAEEYLNGVWAHETSTPEVGGLVIRMPLEVELFRNYRHSLMGSRLRKLLDQEGVPRRELEISTWYARSKRMIEEEMSKIANMADDEGQIDATQLKEESSEMLSLYLDNQESWQEVCLVVEKQGGNARTVVLNRPMAFQLTENIGKLVLHGAFQSQKQDKVDKQKELVKFMMAFKRECAVYVGGPDEQGNPAVMIHGIKDLPGAVEISPGTQIFQGGIDSAVQGILEGKYSPLEFRFFLGCHVYEESALDVEVHLGKYQPIACARSVALKQCISLPKPLWHEVAELCGGYLEDLSSLELLKREDLQFQVVDETDYDDDDEDDDDVIEIEIDDEDDEYLL</sequence>
<reference evidence="2" key="1">
    <citation type="journal article" date="2021" name="Sci. Rep.">
        <title>Diploid genomic architecture of Nitzschia inconspicua, an elite biomass production diatom.</title>
        <authorList>
            <person name="Oliver A."/>
            <person name="Podell S."/>
            <person name="Pinowska A."/>
            <person name="Traller J.C."/>
            <person name="Smith S.R."/>
            <person name="McClure R."/>
            <person name="Beliaev A."/>
            <person name="Bohutskyi P."/>
            <person name="Hill E.A."/>
            <person name="Rabines A."/>
            <person name="Zheng H."/>
            <person name="Allen L.Z."/>
            <person name="Kuo A."/>
            <person name="Grigoriev I.V."/>
            <person name="Allen A.E."/>
            <person name="Hazlebeck D."/>
            <person name="Allen E.E."/>
        </authorList>
    </citation>
    <scope>NUCLEOTIDE SEQUENCE</scope>
    <source>
        <strain evidence="2">Hildebrandi</strain>
    </source>
</reference>
<organism evidence="2 3">
    <name type="scientific">Nitzschia inconspicua</name>
    <dbReference type="NCBI Taxonomy" id="303405"/>
    <lineage>
        <taxon>Eukaryota</taxon>
        <taxon>Sar</taxon>
        <taxon>Stramenopiles</taxon>
        <taxon>Ochrophyta</taxon>
        <taxon>Bacillariophyta</taxon>
        <taxon>Bacillariophyceae</taxon>
        <taxon>Bacillariophycidae</taxon>
        <taxon>Bacillariales</taxon>
        <taxon>Bacillariaceae</taxon>
        <taxon>Nitzschia</taxon>
    </lineage>
</organism>
<dbReference type="PANTHER" id="PTHR31984:SF17">
    <property type="entry name" value="TRANSCRIPTIONAL REGULATOR"/>
    <property type="match status" value="1"/>
</dbReference>
<keyword evidence="3" id="KW-1185">Reference proteome</keyword>
<dbReference type="InterPro" id="IPR003774">
    <property type="entry name" value="AlgH-like"/>
</dbReference>
<name>A0A9K3LYN3_9STRA</name>
<dbReference type="Proteomes" id="UP000693970">
    <property type="component" value="Unassembled WGS sequence"/>
</dbReference>
<feature type="compositionally biased region" description="Acidic residues" evidence="1">
    <location>
        <begin position="61"/>
        <end position="78"/>
    </location>
</feature>
<proteinExistence type="predicted"/>
<accession>A0A9K3LYN3</accession>
<dbReference type="PANTHER" id="PTHR31984">
    <property type="entry name" value="TRANSPORTER, PUTATIVE (DUF179)-RELATED"/>
    <property type="match status" value="1"/>
</dbReference>
<evidence type="ECO:0000313" key="3">
    <source>
        <dbReference type="Proteomes" id="UP000693970"/>
    </source>
</evidence>
<evidence type="ECO:0000256" key="1">
    <source>
        <dbReference type="SAM" id="MobiDB-lite"/>
    </source>
</evidence>
<dbReference type="AlphaFoldDB" id="A0A9K3LYN3"/>
<reference evidence="2" key="2">
    <citation type="submission" date="2021-04" db="EMBL/GenBank/DDBJ databases">
        <authorList>
            <person name="Podell S."/>
        </authorList>
    </citation>
    <scope>NUCLEOTIDE SEQUENCE</scope>
    <source>
        <strain evidence="2">Hildebrandi</strain>
    </source>
</reference>
<feature type="compositionally biased region" description="Low complexity" evidence="1">
    <location>
        <begin position="108"/>
        <end position="117"/>
    </location>
</feature>
<comment type="caution">
    <text evidence="2">The sequence shown here is derived from an EMBL/GenBank/DDBJ whole genome shotgun (WGS) entry which is preliminary data.</text>
</comment>
<dbReference type="OrthoDB" id="272750at2759"/>
<dbReference type="EMBL" id="JAGRRH010000006">
    <property type="protein sequence ID" value="KAG7369001.1"/>
    <property type="molecule type" value="Genomic_DNA"/>
</dbReference>
<gene>
    <name evidence="2" type="ORF">IV203_031744</name>
</gene>
<protein>
    <submittedName>
        <fullName evidence="2">ACR COG1678 domain containing protein</fullName>
    </submittedName>
</protein>
<feature type="region of interest" description="Disordered" evidence="1">
    <location>
        <begin position="57"/>
        <end position="79"/>
    </location>
</feature>